<dbReference type="Pfam" id="PF16868">
    <property type="entry name" value="NMT1_3"/>
    <property type="match status" value="1"/>
</dbReference>
<dbReference type="AlphaFoldDB" id="A0A5C0ZUK2"/>
<gene>
    <name evidence="2" type="ORF">FY550_00920</name>
</gene>
<sequence length="332" mass="35308">MIKRQTLTALLSATVMTLGTLAASTGSAQAADNQFMTIGTGGQTGVYYVVGQSICRFVNQGDSGYKCNAPSTGASVANVNGIENGDLDLGVAQSDVQYNAYRGEGQFEGKAHKDLRSVFALHGEPATLVARADSGIKSLDDLKGKRVNIGNPGSGNRATMEVIMKAKGWTTDDFALASELDSAEQASALADNNIDAMIFVAGHPNGSIQEAATTTDARIIPLDGPAIQKLVEDNPYYSFYTVPGGMYKGNPDDVKTFGVGATLISSEKVSPDLVYAATSAVFENFDRFKKLHPAFGNLEPKTMISEGLTAPLHEGARRYFQEQGWLDEQQSQ</sequence>
<dbReference type="Gene3D" id="3.40.190.10">
    <property type="entry name" value="Periplasmic binding protein-like II"/>
    <property type="match status" value="2"/>
</dbReference>
<dbReference type="PANTHER" id="PTHR42941:SF1">
    <property type="entry name" value="SLL1037 PROTEIN"/>
    <property type="match status" value="1"/>
</dbReference>
<reference evidence="2 3" key="1">
    <citation type="submission" date="2019-08" db="EMBL/GenBank/DDBJ databases">
        <title>Complete genome sequence of Kushneria sp. YCWA18, a halophilic phosphate-solubilizing bacterium isolated from Daqiao saltern in China.</title>
        <authorList>
            <person name="Du G.-X."/>
            <person name="Qu L.-Y."/>
        </authorList>
    </citation>
    <scope>NUCLEOTIDE SEQUENCE [LARGE SCALE GENOMIC DNA]</scope>
    <source>
        <strain evidence="2 3">YCWA18</strain>
    </source>
</reference>
<feature type="signal peptide" evidence="1">
    <location>
        <begin position="1"/>
        <end position="30"/>
    </location>
</feature>
<dbReference type="OrthoDB" id="9776669at2"/>
<keyword evidence="1" id="KW-0732">Signal</keyword>
<dbReference type="SUPFAM" id="SSF53850">
    <property type="entry name" value="Periplasmic binding protein-like II"/>
    <property type="match status" value="1"/>
</dbReference>
<dbReference type="NCBIfam" id="TIGR02122">
    <property type="entry name" value="TRAP_TAXI"/>
    <property type="match status" value="1"/>
</dbReference>
<dbReference type="PANTHER" id="PTHR42941">
    <property type="entry name" value="SLL1037 PROTEIN"/>
    <property type="match status" value="1"/>
</dbReference>
<name>A0A5C0ZUK2_9GAMM</name>
<evidence type="ECO:0000313" key="3">
    <source>
        <dbReference type="Proteomes" id="UP000322553"/>
    </source>
</evidence>
<proteinExistence type="predicted"/>
<keyword evidence="3" id="KW-1185">Reference proteome</keyword>
<dbReference type="CDD" id="cd13568">
    <property type="entry name" value="PBP2_TAXI_TRAP_like_3"/>
    <property type="match status" value="1"/>
</dbReference>
<dbReference type="KEGG" id="kuy:FY550_00920"/>
<accession>A0A5C0ZUK2</accession>
<evidence type="ECO:0000256" key="1">
    <source>
        <dbReference type="SAM" id="SignalP"/>
    </source>
</evidence>
<protein>
    <submittedName>
        <fullName evidence="2">TAXI family TRAP transporter solute-binding subunit</fullName>
    </submittedName>
</protein>
<dbReference type="InterPro" id="IPR011852">
    <property type="entry name" value="TRAP_TAXI"/>
</dbReference>
<organism evidence="2 3">
    <name type="scientific">Kushneria phosphatilytica</name>
    <dbReference type="NCBI Taxonomy" id="657387"/>
    <lineage>
        <taxon>Bacteria</taxon>
        <taxon>Pseudomonadati</taxon>
        <taxon>Pseudomonadota</taxon>
        <taxon>Gammaproteobacteria</taxon>
        <taxon>Oceanospirillales</taxon>
        <taxon>Halomonadaceae</taxon>
        <taxon>Kushneria</taxon>
    </lineage>
</organism>
<dbReference type="EMBL" id="CP043420">
    <property type="protein sequence ID" value="QEL09831.1"/>
    <property type="molecule type" value="Genomic_DNA"/>
</dbReference>
<feature type="chain" id="PRO_5022838612" evidence="1">
    <location>
        <begin position="31"/>
        <end position="332"/>
    </location>
</feature>
<dbReference type="Proteomes" id="UP000322553">
    <property type="component" value="Chromosome"/>
</dbReference>
<evidence type="ECO:0000313" key="2">
    <source>
        <dbReference type="EMBL" id="QEL09831.1"/>
    </source>
</evidence>